<dbReference type="Gene3D" id="2.60.40.1230">
    <property type="match status" value="1"/>
</dbReference>
<keyword evidence="3" id="KW-1185">Reference proteome</keyword>
<dbReference type="SUPFAM" id="SSF49348">
    <property type="entry name" value="Clathrin adaptor appendage domain"/>
    <property type="match status" value="1"/>
</dbReference>
<reference evidence="2" key="2">
    <citation type="submission" date="2025-09" db="UniProtKB">
        <authorList>
            <consortium name="Ensembl"/>
        </authorList>
    </citation>
    <scope>IDENTIFICATION</scope>
</reference>
<evidence type="ECO:0000313" key="2">
    <source>
        <dbReference type="Ensembl" id="ENSABRP00000025158.1"/>
    </source>
</evidence>
<proteinExistence type="predicted"/>
<sequence length="180" mass="20650">MGHPHGNKTSTQFLNITPAVICSDDHQPSLNLQTKPAVNTECVLDFMEAPILNIQFRYSGTFQNFSVKLPITLTKFYQLTEMSSEDFFQCWKQLRNTEQKKLQTHRDYLKTCAHLFCLRWAGMNLLDSCSDRKSGPVCQLGLSSMLVRSHVFQLGCLSTISTHVHGENKNQEEHFLCEYN</sequence>
<dbReference type="GO" id="GO:0012505">
    <property type="term" value="C:endomembrane system"/>
    <property type="evidence" value="ECO:0007669"/>
    <property type="project" value="UniProtKB-SubCell"/>
</dbReference>
<organism evidence="2 3">
    <name type="scientific">Anser brachyrhynchus</name>
    <name type="common">Pink-footed goose</name>
    <dbReference type="NCBI Taxonomy" id="132585"/>
    <lineage>
        <taxon>Eukaryota</taxon>
        <taxon>Metazoa</taxon>
        <taxon>Chordata</taxon>
        <taxon>Craniata</taxon>
        <taxon>Vertebrata</taxon>
        <taxon>Euteleostomi</taxon>
        <taxon>Archelosauria</taxon>
        <taxon>Archosauria</taxon>
        <taxon>Dinosauria</taxon>
        <taxon>Saurischia</taxon>
        <taxon>Theropoda</taxon>
        <taxon>Coelurosauria</taxon>
        <taxon>Aves</taxon>
        <taxon>Neognathae</taxon>
        <taxon>Galloanserae</taxon>
        <taxon>Anseriformes</taxon>
        <taxon>Anatidae</taxon>
        <taxon>Anserinae</taxon>
        <taxon>Anser</taxon>
    </lineage>
</organism>
<comment type="subcellular location">
    <subcellularLocation>
        <location evidence="1">Endomembrane system</location>
        <topology evidence="1">Peripheral membrane protein</topology>
    </subcellularLocation>
</comment>
<evidence type="ECO:0000256" key="1">
    <source>
        <dbReference type="ARBA" id="ARBA00004184"/>
    </source>
</evidence>
<dbReference type="AlphaFoldDB" id="A0A8B9IC38"/>
<dbReference type="Ensembl" id="ENSABRT00000035250.1">
    <property type="protein sequence ID" value="ENSABRP00000025158.1"/>
    <property type="gene ID" value="ENSABRG00000021100.1"/>
</dbReference>
<protein>
    <submittedName>
        <fullName evidence="2">Uncharacterized protein</fullName>
    </submittedName>
</protein>
<accession>A0A8B9IC38</accession>
<dbReference type="InterPro" id="IPR013041">
    <property type="entry name" value="Clathrin_app_Ig-like_sf"/>
</dbReference>
<dbReference type="Proteomes" id="UP000694426">
    <property type="component" value="Unplaced"/>
</dbReference>
<evidence type="ECO:0000313" key="3">
    <source>
        <dbReference type="Proteomes" id="UP000694426"/>
    </source>
</evidence>
<name>A0A8B9IC38_9AVES</name>
<reference evidence="2" key="1">
    <citation type="submission" date="2025-08" db="UniProtKB">
        <authorList>
            <consortium name="Ensembl"/>
        </authorList>
    </citation>
    <scope>IDENTIFICATION</scope>
</reference>